<feature type="domain" description="Glycosyl transferase family 1" evidence="1">
    <location>
        <begin position="176"/>
        <end position="330"/>
    </location>
</feature>
<evidence type="ECO:0000313" key="4">
    <source>
        <dbReference type="Proteomes" id="UP001143543"/>
    </source>
</evidence>
<dbReference type="RefSeq" id="WP_281766488.1">
    <property type="nucleotide sequence ID" value="NZ_BRVO01000005.1"/>
</dbReference>
<dbReference type="Pfam" id="PF00534">
    <property type="entry name" value="Glycos_transf_1"/>
    <property type="match status" value="1"/>
</dbReference>
<dbReference type="SUPFAM" id="SSF53756">
    <property type="entry name" value="UDP-Glycosyltransferase/glycogen phosphorylase"/>
    <property type="match status" value="1"/>
</dbReference>
<dbReference type="InterPro" id="IPR028098">
    <property type="entry name" value="Glyco_trans_4-like_N"/>
</dbReference>
<proteinExistence type="predicted"/>
<comment type="caution">
    <text evidence="3">The sequence shown here is derived from an EMBL/GenBank/DDBJ whole genome shotgun (WGS) entry which is preliminary data.</text>
</comment>
<dbReference type="GO" id="GO:0016740">
    <property type="term" value="F:transferase activity"/>
    <property type="evidence" value="ECO:0007669"/>
    <property type="project" value="UniProtKB-KW"/>
</dbReference>
<keyword evidence="4" id="KW-1185">Reference proteome</keyword>
<gene>
    <name evidence="3" type="ORF">Y10_32190</name>
</gene>
<organism evidence="3 4">
    <name type="scientific">Neptunitalea lumnitzerae</name>
    <dbReference type="NCBI Taxonomy" id="2965509"/>
    <lineage>
        <taxon>Bacteria</taxon>
        <taxon>Pseudomonadati</taxon>
        <taxon>Bacteroidota</taxon>
        <taxon>Flavobacteriia</taxon>
        <taxon>Flavobacteriales</taxon>
        <taxon>Flavobacteriaceae</taxon>
        <taxon>Neptunitalea</taxon>
    </lineage>
</organism>
<dbReference type="Gene3D" id="3.40.50.2000">
    <property type="entry name" value="Glycogen Phosphorylase B"/>
    <property type="match status" value="2"/>
</dbReference>
<sequence>MRVVQLIDSLDIGGAERMAVNIANGLAECNHFSGLVSTRKEGELKEKISDKVSYLFLQRQKTLDIGAVLRLKNYLKQHKIEIIHAHSSSYFVAVLAKVFYPSVKIVWHDHYGKSEYLAERPAGVLKAFKFGIHAVISVNEQLAKWAREVVGFKKACYVSNFAYLEDDKVLLTKLKGTEGKRILCLANYRPQKDHKNLLRAFEQLHEQHPDWTLHLVGKNFNDAYADEIAHLIKEATLEDRVFMYGSRTDTKNILEQATIGVLASESEGLPLALLEYGLMKLPVVVTKVGECSTVVKNNENGLLVPPKNNELLCVAMSTLIAENDKRISLGAQLYETVQNHYGQNQYLQRLITIYEQA</sequence>
<evidence type="ECO:0000313" key="3">
    <source>
        <dbReference type="EMBL" id="GLB50851.1"/>
    </source>
</evidence>
<evidence type="ECO:0000259" key="2">
    <source>
        <dbReference type="Pfam" id="PF13439"/>
    </source>
</evidence>
<dbReference type="PANTHER" id="PTHR12526">
    <property type="entry name" value="GLYCOSYLTRANSFERASE"/>
    <property type="match status" value="1"/>
</dbReference>
<dbReference type="EMBL" id="BRVO01000005">
    <property type="protein sequence ID" value="GLB50851.1"/>
    <property type="molecule type" value="Genomic_DNA"/>
</dbReference>
<dbReference type="Pfam" id="PF13439">
    <property type="entry name" value="Glyco_transf_4"/>
    <property type="match status" value="1"/>
</dbReference>
<protein>
    <submittedName>
        <fullName evidence="3">Glycosyl transferase</fullName>
    </submittedName>
</protein>
<dbReference type="CDD" id="cd03811">
    <property type="entry name" value="GT4_GT28_WabH-like"/>
    <property type="match status" value="1"/>
</dbReference>
<feature type="domain" description="Glycosyltransferase subfamily 4-like N-terminal" evidence="2">
    <location>
        <begin position="12"/>
        <end position="155"/>
    </location>
</feature>
<accession>A0ABQ5MN65</accession>
<reference evidence="3" key="1">
    <citation type="submission" date="2022-07" db="EMBL/GenBank/DDBJ databases">
        <title>Taxonomy of Novel Oxalotrophic and Methylotrophic Bacteria.</title>
        <authorList>
            <person name="Sahin N."/>
            <person name="Tani A."/>
        </authorList>
    </citation>
    <scope>NUCLEOTIDE SEQUENCE</scope>
    <source>
        <strain evidence="3">Y10</strain>
    </source>
</reference>
<dbReference type="Proteomes" id="UP001143543">
    <property type="component" value="Unassembled WGS sequence"/>
</dbReference>
<dbReference type="InterPro" id="IPR001296">
    <property type="entry name" value="Glyco_trans_1"/>
</dbReference>
<evidence type="ECO:0000259" key="1">
    <source>
        <dbReference type="Pfam" id="PF00534"/>
    </source>
</evidence>
<keyword evidence="3" id="KW-0808">Transferase</keyword>
<name>A0ABQ5MN65_9FLAO</name>